<comment type="caution">
    <text evidence="1">The sequence shown here is derived from an EMBL/GenBank/DDBJ whole genome shotgun (WGS) entry which is preliminary data.</text>
</comment>
<evidence type="ECO:0000313" key="2">
    <source>
        <dbReference type="Proteomes" id="UP000314294"/>
    </source>
</evidence>
<accession>A0A4Z2HE62</accession>
<dbReference type="EMBL" id="SRLO01000264">
    <property type="protein sequence ID" value="TNN63840.1"/>
    <property type="molecule type" value="Genomic_DNA"/>
</dbReference>
<evidence type="ECO:0000313" key="1">
    <source>
        <dbReference type="EMBL" id="TNN63840.1"/>
    </source>
</evidence>
<organism evidence="1 2">
    <name type="scientific">Liparis tanakae</name>
    <name type="common">Tanaka's snailfish</name>
    <dbReference type="NCBI Taxonomy" id="230148"/>
    <lineage>
        <taxon>Eukaryota</taxon>
        <taxon>Metazoa</taxon>
        <taxon>Chordata</taxon>
        <taxon>Craniata</taxon>
        <taxon>Vertebrata</taxon>
        <taxon>Euteleostomi</taxon>
        <taxon>Actinopterygii</taxon>
        <taxon>Neopterygii</taxon>
        <taxon>Teleostei</taxon>
        <taxon>Neoteleostei</taxon>
        <taxon>Acanthomorphata</taxon>
        <taxon>Eupercaria</taxon>
        <taxon>Perciformes</taxon>
        <taxon>Cottioidei</taxon>
        <taxon>Cottales</taxon>
        <taxon>Liparidae</taxon>
        <taxon>Liparis</taxon>
    </lineage>
</organism>
<protein>
    <submittedName>
        <fullName evidence="1">Uncharacterized protein</fullName>
    </submittedName>
</protein>
<name>A0A4Z2HE62_9TELE</name>
<sequence length="51" mass="5779">MRKGLSLDMSTWNGTFLWSRRTVSPSLVRDVWSSFPLTWRGGWGVGGNMCT</sequence>
<proteinExistence type="predicted"/>
<dbReference type="AlphaFoldDB" id="A0A4Z2HE62"/>
<reference evidence="1 2" key="1">
    <citation type="submission" date="2019-03" db="EMBL/GenBank/DDBJ databases">
        <title>First draft genome of Liparis tanakae, snailfish: a comprehensive survey of snailfish specific genes.</title>
        <authorList>
            <person name="Kim W."/>
            <person name="Song I."/>
            <person name="Jeong J.-H."/>
            <person name="Kim D."/>
            <person name="Kim S."/>
            <person name="Ryu S."/>
            <person name="Song J.Y."/>
            <person name="Lee S.K."/>
        </authorList>
    </citation>
    <scope>NUCLEOTIDE SEQUENCE [LARGE SCALE GENOMIC DNA]</scope>
    <source>
        <tissue evidence="1">Muscle</tissue>
    </source>
</reference>
<dbReference type="Proteomes" id="UP000314294">
    <property type="component" value="Unassembled WGS sequence"/>
</dbReference>
<gene>
    <name evidence="1" type="ORF">EYF80_025899</name>
</gene>
<keyword evidence="2" id="KW-1185">Reference proteome</keyword>